<organism evidence="1 2">
    <name type="scientific">Lasiodiplodia mahajangana</name>
    <dbReference type="NCBI Taxonomy" id="1108764"/>
    <lineage>
        <taxon>Eukaryota</taxon>
        <taxon>Fungi</taxon>
        <taxon>Dikarya</taxon>
        <taxon>Ascomycota</taxon>
        <taxon>Pezizomycotina</taxon>
        <taxon>Dothideomycetes</taxon>
        <taxon>Dothideomycetes incertae sedis</taxon>
        <taxon>Botryosphaeriales</taxon>
        <taxon>Botryosphaeriaceae</taxon>
        <taxon>Lasiodiplodia</taxon>
    </lineage>
</organism>
<evidence type="ECO:0000313" key="1">
    <source>
        <dbReference type="EMBL" id="KAJ8127332.1"/>
    </source>
</evidence>
<dbReference type="EMBL" id="JAPUUL010001466">
    <property type="protein sequence ID" value="KAJ8127332.1"/>
    <property type="molecule type" value="Genomic_DNA"/>
</dbReference>
<dbReference type="EC" id="1.11.2.1" evidence="1"/>
<accession>A0ACC2JJ70</accession>
<dbReference type="Proteomes" id="UP001153332">
    <property type="component" value="Unassembled WGS sequence"/>
</dbReference>
<proteinExistence type="predicted"/>
<keyword evidence="1" id="KW-0560">Oxidoreductase</keyword>
<keyword evidence="1" id="KW-0575">Peroxidase</keyword>
<sequence length="286" mass="31639">MWFPLLVPALTVGLAFGYTPSYPHDAHAWAPGGPEDFRGPCPMMNTLANHGFIPRDGRNLTRVNVVKGLGDGLNFSPDLASIMFDQAIIANPEPNATFFTLYEAPFASHSFLCSSANFRGSLDAEKIIADGSLRDQLNVHNLLEHDASLSRSDAYFGNNHVFNQTVFDQTKMYWDAPLIDINRLANAKVARQLTSKAFNPTYTFTLINEEFSLGEVAAPMIAFGDLDALTVNKTLVEYFFENERLPTKFGWKRSESVIALENVSRISEAIRNATKLTTPSAPVLSK</sequence>
<keyword evidence="2" id="KW-1185">Reference proteome</keyword>
<name>A0ACC2JJ70_9PEZI</name>
<protein>
    <submittedName>
        <fullName evidence="1">Heme-thiolate peroxidase</fullName>
        <ecNumber evidence="1">1.11.2.1</ecNumber>
    </submittedName>
</protein>
<reference evidence="1" key="1">
    <citation type="submission" date="2022-12" db="EMBL/GenBank/DDBJ databases">
        <title>Genome Sequence of Lasiodiplodia mahajangana.</title>
        <authorList>
            <person name="Buettner E."/>
        </authorList>
    </citation>
    <scope>NUCLEOTIDE SEQUENCE</scope>
    <source>
        <strain evidence="1">VT137</strain>
    </source>
</reference>
<comment type="caution">
    <text evidence="1">The sequence shown here is derived from an EMBL/GenBank/DDBJ whole genome shotgun (WGS) entry which is preliminary data.</text>
</comment>
<evidence type="ECO:0000313" key="2">
    <source>
        <dbReference type="Proteomes" id="UP001153332"/>
    </source>
</evidence>
<gene>
    <name evidence="1" type="ORF">O1611_g6304</name>
</gene>